<sequence>MREAECPWEGSSSTWARGEGTGQQQQRGREPKASSPRPSRPTPQLDRLPHWTIGEGGDVALCAAQVSQLLDPVCECVVCWCLVLPPALHRCTLTPNPPLPPTPLGIAVLLLCHQSPSHLSFTSFHEIIVALRKPALPLPPPPRFFSDSEADHPSDCYSSESGDETDAEVPDVTDPLACGSNLLQGAGNGKRFPKLTSVVGNNSSVANSSRRGFREGVDIGRNWKPVNFGEHQGLEGILPMQVSSVGPGSSPASSKQQTGTDMSVSPPLANAAVDKLMKDGNESDCDVRRVPELSAKTGGGVAGSHTQEKGPTGSSHRKRGGASADKEHKRLKRLLRNRVSAQQARERKKAYLSELEIRSKELEHRNAELEERVSTLQRENQMLRQIVKTTALKKTYSGGNAEGGAQ</sequence>
<feature type="region of interest" description="Disordered" evidence="8">
    <location>
        <begin position="148"/>
        <end position="170"/>
    </location>
</feature>
<dbReference type="Gene3D" id="1.20.5.490">
    <property type="entry name" value="Single helix bin"/>
    <property type="match status" value="1"/>
</dbReference>
<comment type="subcellular location">
    <subcellularLocation>
        <location evidence="1">Nucleus</location>
    </subcellularLocation>
</comment>
<dbReference type="GO" id="GO:0005634">
    <property type="term" value="C:nucleus"/>
    <property type="evidence" value="ECO:0000318"/>
    <property type="project" value="GO_Central"/>
</dbReference>
<accession>A0A7I4E3R1</accession>
<dbReference type="PROSITE" id="PS50217">
    <property type="entry name" value="BZIP"/>
    <property type="match status" value="1"/>
</dbReference>
<organism evidence="10 11">
    <name type="scientific">Physcomitrium patens</name>
    <name type="common">Spreading-leaved earth moss</name>
    <name type="synonym">Physcomitrella patens</name>
    <dbReference type="NCBI Taxonomy" id="3218"/>
    <lineage>
        <taxon>Eukaryota</taxon>
        <taxon>Viridiplantae</taxon>
        <taxon>Streptophyta</taxon>
        <taxon>Embryophyta</taxon>
        <taxon>Bryophyta</taxon>
        <taxon>Bryophytina</taxon>
        <taxon>Bryopsida</taxon>
        <taxon>Funariidae</taxon>
        <taxon>Funariales</taxon>
        <taxon>Funariaceae</taxon>
        <taxon>Physcomitrium</taxon>
    </lineage>
</organism>
<dbReference type="EMBL" id="ABEU02000007">
    <property type="status" value="NOT_ANNOTATED_CDS"/>
    <property type="molecule type" value="Genomic_DNA"/>
</dbReference>
<name>A0A7I4E3R1_PHYPA</name>
<dbReference type="GO" id="GO:0000981">
    <property type="term" value="F:DNA-binding transcription factor activity, RNA polymerase II-specific"/>
    <property type="evidence" value="ECO:0007669"/>
    <property type="project" value="InterPro"/>
</dbReference>
<keyword evidence="11" id="KW-1185">Reference proteome</keyword>
<dbReference type="GO" id="GO:0010017">
    <property type="term" value="P:red or far-red light signaling pathway"/>
    <property type="evidence" value="ECO:0000318"/>
    <property type="project" value="GO_Central"/>
</dbReference>
<comment type="similarity">
    <text evidence="2">Belongs to the bZIP family.</text>
</comment>
<keyword evidence="7" id="KW-0175">Coiled coil</keyword>
<evidence type="ECO:0000256" key="7">
    <source>
        <dbReference type="SAM" id="Coils"/>
    </source>
</evidence>
<dbReference type="Proteomes" id="UP000006727">
    <property type="component" value="Chromosome 7"/>
</dbReference>
<dbReference type="InterPro" id="IPR004827">
    <property type="entry name" value="bZIP"/>
</dbReference>
<dbReference type="FunCoup" id="A0A7I4E3R1">
    <property type="interactions" value="263"/>
</dbReference>
<dbReference type="Pfam" id="PF00170">
    <property type="entry name" value="bZIP_1"/>
    <property type="match status" value="1"/>
</dbReference>
<keyword evidence="4" id="KW-0238">DNA-binding</keyword>
<keyword evidence="3" id="KW-0805">Transcription regulation</keyword>
<dbReference type="EnsemblPlants" id="Pp3c7_11360V3.2">
    <property type="protein sequence ID" value="Pp3c7_11360V3.2"/>
    <property type="gene ID" value="Pp3c7_11360"/>
</dbReference>
<feature type="region of interest" description="Disordered" evidence="8">
    <location>
        <begin position="1"/>
        <end position="49"/>
    </location>
</feature>
<dbReference type="PANTHER" id="PTHR46714:SF6">
    <property type="entry name" value="TRANSCRIPTIONAL ACTIVATOR HAC1"/>
    <property type="match status" value="1"/>
</dbReference>
<dbReference type="SMART" id="SM00338">
    <property type="entry name" value="BRLZ"/>
    <property type="match status" value="1"/>
</dbReference>
<dbReference type="GO" id="GO:0010218">
    <property type="term" value="P:response to far red light"/>
    <property type="evidence" value="ECO:0000318"/>
    <property type="project" value="GO_Central"/>
</dbReference>
<gene>
    <name evidence="10" type="primary">LOC112285085</name>
</gene>
<feature type="region of interest" description="Disordered" evidence="8">
    <location>
        <begin position="240"/>
        <end position="266"/>
    </location>
</feature>
<protein>
    <recommendedName>
        <fullName evidence="9">BZIP domain-containing protein</fullName>
    </recommendedName>
</protein>
<keyword evidence="6" id="KW-0539">Nucleus</keyword>
<dbReference type="AlphaFoldDB" id="A0A7I4E3R1"/>
<dbReference type="CDD" id="cd14704">
    <property type="entry name" value="bZIP_HY5-like"/>
    <property type="match status" value="1"/>
</dbReference>
<feature type="compositionally biased region" description="Low complexity" evidence="8">
    <location>
        <begin position="242"/>
        <end position="254"/>
    </location>
</feature>
<evidence type="ECO:0000256" key="3">
    <source>
        <dbReference type="ARBA" id="ARBA00023015"/>
    </source>
</evidence>
<dbReference type="GO" id="GO:0045944">
    <property type="term" value="P:positive regulation of transcription by RNA polymerase II"/>
    <property type="evidence" value="ECO:0007669"/>
    <property type="project" value="InterPro"/>
</dbReference>
<feature type="domain" description="BZIP" evidence="9">
    <location>
        <begin position="327"/>
        <end position="390"/>
    </location>
</feature>
<feature type="compositionally biased region" description="Acidic residues" evidence="8">
    <location>
        <begin position="161"/>
        <end position="170"/>
    </location>
</feature>
<feature type="coiled-coil region" evidence="7">
    <location>
        <begin position="345"/>
        <end position="386"/>
    </location>
</feature>
<dbReference type="InParanoid" id="A0A7I4E3R1"/>
<reference evidence="10" key="3">
    <citation type="submission" date="2020-12" db="UniProtKB">
        <authorList>
            <consortium name="EnsemblPlants"/>
        </authorList>
    </citation>
    <scope>IDENTIFICATION</scope>
</reference>
<feature type="region of interest" description="Disordered" evidence="8">
    <location>
        <begin position="293"/>
        <end position="330"/>
    </location>
</feature>
<dbReference type="GO" id="GO:0010114">
    <property type="term" value="P:response to red light"/>
    <property type="evidence" value="ECO:0000318"/>
    <property type="project" value="GO_Central"/>
</dbReference>
<evidence type="ECO:0000256" key="5">
    <source>
        <dbReference type="ARBA" id="ARBA00023163"/>
    </source>
</evidence>
<dbReference type="Gramene" id="Pp3c7_11360V3.2">
    <property type="protein sequence ID" value="Pp3c7_11360V3.2"/>
    <property type="gene ID" value="Pp3c7_11360"/>
</dbReference>
<evidence type="ECO:0000256" key="4">
    <source>
        <dbReference type="ARBA" id="ARBA00023125"/>
    </source>
</evidence>
<dbReference type="SUPFAM" id="SSF57959">
    <property type="entry name" value="Leucine zipper domain"/>
    <property type="match status" value="1"/>
</dbReference>
<evidence type="ECO:0000313" key="10">
    <source>
        <dbReference type="EnsemblPlants" id="Pp3c7_11360V3.2"/>
    </source>
</evidence>
<evidence type="ECO:0000256" key="2">
    <source>
        <dbReference type="ARBA" id="ARBA00007163"/>
    </source>
</evidence>
<dbReference type="PROSITE" id="PS00036">
    <property type="entry name" value="BZIP_BASIC"/>
    <property type="match status" value="1"/>
</dbReference>
<reference evidence="10 11" key="1">
    <citation type="journal article" date="2008" name="Science">
        <title>The Physcomitrella genome reveals evolutionary insights into the conquest of land by plants.</title>
        <authorList>
            <person name="Rensing S."/>
            <person name="Lang D."/>
            <person name="Zimmer A."/>
            <person name="Terry A."/>
            <person name="Salamov A."/>
            <person name="Shapiro H."/>
            <person name="Nishiyama T."/>
            <person name="Perroud P.-F."/>
            <person name="Lindquist E."/>
            <person name="Kamisugi Y."/>
            <person name="Tanahashi T."/>
            <person name="Sakakibara K."/>
            <person name="Fujita T."/>
            <person name="Oishi K."/>
            <person name="Shin-I T."/>
            <person name="Kuroki Y."/>
            <person name="Toyoda A."/>
            <person name="Suzuki Y."/>
            <person name="Hashimoto A."/>
            <person name="Yamaguchi K."/>
            <person name="Sugano A."/>
            <person name="Kohara Y."/>
            <person name="Fujiyama A."/>
            <person name="Anterola A."/>
            <person name="Aoki S."/>
            <person name="Ashton N."/>
            <person name="Barbazuk W.B."/>
            <person name="Barker E."/>
            <person name="Bennetzen J."/>
            <person name="Bezanilla M."/>
            <person name="Blankenship R."/>
            <person name="Cho S.H."/>
            <person name="Dutcher S."/>
            <person name="Estelle M."/>
            <person name="Fawcett J.A."/>
            <person name="Gundlach H."/>
            <person name="Hanada K."/>
            <person name="Heyl A."/>
            <person name="Hicks K.A."/>
            <person name="Hugh J."/>
            <person name="Lohr M."/>
            <person name="Mayer K."/>
            <person name="Melkozernov A."/>
            <person name="Murata T."/>
            <person name="Nelson D."/>
            <person name="Pils B."/>
            <person name="Prigge M."/>
            <person name="Reiss B."/>
            <person name="Renner T."/>
            <person name="Rombauts S."/>
            <person name="Rushton P."/>
            <person name="Sanderfoot A."/>
            <person name="Schween G."/>
            <person name="Shiu S.-H."/>
            <person name="Stueber K."/>
            <person name="Theodoulou F.L."/>
            <person name="Tu H."/>
            <person name="Van de Peer Y."/>
            <person name="Verrier P.J."/>
            <person name="Waters E."/>
            <person name="Wood A."/>
            <person name="Yang L."/>
            <person name="Cove D."/>
            <person name="Cuming A."/>
            <person name="Hasebe M."/>
            <person name="Lucas S."/>
            <person name="Mishler D.B."/>
            <person name="Reski R."/>
            <person name="Grigoriev I."/>
            <person name="Quatrano R.S."/>
            <person name="Boore J.L."/>
        </authorList>
    </citation>
    <scope>NUCLEOTIDE SEQUENCE [LARGE SCALE GENOMIC DNA]</scope>
    <source>
        <strain evidence="10 11">cv. Gransden 2004</strain>
    </source>
</reference>
<dbReference type="InterPro" id="IPR044280">
    <property type="entry name" value="Hac1/HY5"/>
</dbReference>
<reference evidence="10 11" key="2">
    <citation type="journal article" date="2018" name="Plant J.">
        <title>The Physcomitrella patens chromosome-scale assembly reveals moss genome structure and evolution.</title>
        <authorList>
            <person name="Lang D."/>
            <person name="Ullrich K.K."/>
            <person name="Murat F."/>
            <person name="Fuchs J."/>
            <person name="Jenkins J."/>
            <person name="Haas F.B."/>
            <person name="Piednoel M."/>
            <person name="Gundlach H."/>
            <person name="Van Bel M."/>
            <person name="Meyberg R."/>
            <person name="Vives C."/>
            <person name="Morata J."/>
            <person name="Symeonidi A."/>
            <person name="Hiss M."/>
            <person name="Muchero W."/>
            <person name="Kamisugi Y."/>
            <person name="Saleh O."/>
            <person name="Blanc G."/>
            <person name="Decker E.L."/>
            <person name="van Gessel N."/>
            <person name="Grimwood J."/>
            <person name="Hayes R.D."/>
            <person name="Graham S.W."/>
            <person name="Gunter L.E."/>
            <person name="McDaniel S.F."/>
            <person name="Hoernstein S.N.W."/>
            <person name="Larsson A."/>
            <person name="Li F.W."/>
            <person name="Perroud P.F."/>
            <person name="Phillips J."/>
            <person name="Ranjan P."/>
            <person name="Rokshar D.S."/>
            <person name="Rothfels C.J."/>
            <person name="Schneider L."/>
            <person name="Shu S."/>
            <person name="Stevenson D.W."/>
            <person name="Thummler F."/>
            <person name="Tillich M."/>
            <person name="Villarreal Aguilar J.C."/>
            <person name="Widiez T."/>
            <person name="Wong G.K."/>
            <person name="Wymore A."/>
            <person name="Zhang Y."/>
            <person name="Zimmer A.D."/>
            <person name="Quatrano R.S."/>
            <person name="Mayer K.F.X."/>
            <person name="Goodstein D."/>
            <person name="Casacuberta J.M."/>
            <person name="Vandepoele K."/>
            <person name="Reski R."/>
            <person name="Cuming A.C."/>
            <person name="Tuskan G.A."/>
            <person name="Maumus F."/>
            <person name="Salse J."/>
            <person name="Schmutz J."/>
            <person name="Rensing S.A."/>
        </authorList>
    </citation>
    <scope>NUCLEOTIDE SEQUENCE [LARGE SCALE GENOMIC DNA]</scope>
    <source>
        <strain evidence="10 11">cv. Gransden 2004</strain>
    </source>
</reference>
<dbReference type="GO" id="GO:0003677">
    <property type="term" value="F:DNA binding"/>
    <property type="evidence" value="ECO:0007669"/>
    <property type="project" value="UniProtKB-KW"/>
</dbReference>
<proteinExistence type="inferred from homology"/>
<dbReference type="InterPro" id="IPR046347">
    <property type="entry name" value="bZIP_sf"/>
</dbReference>
<keyword evidence="5" id="KW-0804">Transcription</keyword>
<evidence type="ECO:0000256" key="1">
    <source>
        <dbReference type="ARBA" id="ARBA00004123"/>
    </source>
</evidence>
<evidence type="ECO:0000259" key="9">
    <source>
        <dbReference type="PROSITE" id="PS50217"/>
    </source>
</evidence>
<evidence type="ECO:0000256" key="6">
    <source>
        <dbReference type="ARBA" id="ARBA00023242"/>
    </source>
</evidence>
<dbReference type="GO" id="GO:0010099">
    <property type="term" value="P:regulation of photomorphogenesis"/>
    <property type="evidence" value="ECO:0000318"/>
    <property type="project" value="GO_Central"/>
</dbReference>
<dbReference type="PANTHER" id="PTHR46714">
    <property type="entry name" value="TRANSCRIPTIONAL ACTIVATOR HAC1"/>
    <property type="match status" value="1"/>
</dbReference>
<evidence type="ECO:0000256" key="8">
    <source>
        <dbReference type="SAM" id="MobiDB-lite"/>
    </source>
</evidence>
<evidence type="ECO:0000313" key="11">
    <source>
        <dbReference type="Proteomes" id="UP000006727"/>
    </source>
</evidence>